<organism evidence="1">
    <name type="scientific">Burkholderia contaminans</name>
    <dbReference type="NCBI Taxonomy" id="488447"/>
    <lineage>
        <taxon>Bacteria</taxon>
        <taxon>Pseudomonadati</taxon>
        <taxon>Pseudomonadota</taxon>
        <taxon>Betaproteobacteria</taxon>
        <taxon>Burkholderiales</taxon>
        <taxon>Burkholderiaceae</taxon>
        <taxon>Burkholderia</taxon>
        <taxon>Burkholderia cepacia complex</taxon>
    </lineage>
</organism>
<evidence type="ECO:0000313" key="1">
    <source>
        <dbReference type="EMBL" id="BBA40626.1"/>
    </source>
</evidence>
<dbReference type="OrthoDB" id="2080138at2"/>
<proteinExistence type="predicted"/>
<accession>A0A250L7T0</accession>
<reference evidence="1" key="2">
    <citation type="journal article" date="2017" name="Genome Announc.">
        <title>High-Quality Draft Genome Sequence of Burkholderia contaminans CH-1, a Gram-Negative Bacterium That Metabolizes 2-Azahypoxanthine, a Plant Growth-Regulating Compound.</title>
        <authorList>
            <person name="Choi J.-H."/>
            <person name="Sugiura H."/>
            <person name="Moriuchi R."/>
            <person name="Kawagishi H."/>
            <person name="Dohra H."/>
        </authorList>
    </citation>
    <scope>NUCLEOTIDE SEQUENCE</scope>
    <source>
        <strain evidence="1">CH-1</strain>
    </source>
</reference>
<name>A0A250L7T0_9BURK</name>
<gene>
    <name evidence="1" type="ORF">BCCH1_30570</name>
</gene>
<reference evidence="1" key="1">
    <citation type="journal article" date="2016" name="Biosci. Biotechnol. Biochem.">
        <title>Bioconversion of AHX to AOH by resting cells of Burkholderia contaminans CH-1.</title>
        <authorList>
            <person name="Choi J.H."/>
            <person name="Kikuchi A."/>
            <person name="Pumkaeo P."/>
            <person name="Hirai H."/>
            <person name="Tokuyama S."/>
            <person name="Kawagishi H."/>
        </authorList>
    </citation>
    <scope>NUCLEOTIDE SEQUENCE</scope>
    <source>
        <strain evidence="1">CH-1</strain>
    </source>
</reference>
<dbReference type="RefSeq" id="WP_135370747.1">
    <property type="nucleotide sequence ID" value="NZ_JAIZPX010000011.1"/>
</dbReference>
<dbReference type="EMBL" id="AP018358">
    <property type="protein sequence ID" value="BBA40626.1"/>
    <property type="molecule type" value="Genomic_DNA"/>
</dbReference>
<dbReference type="AlphaFoldDB" id="A0A250L7T0"/>
<sequence length="90" mass="10109">MDKTTKGAWLLAQSKCLDAVTGAGRLENIAYAGRVGRLYNLLRRNIIDEPSPTINAETVRNICQMNGIDRASREAEGHYLRSFVTQRDEQ</sequence>
<protein>
    <submittedName>
        <fullName evidence="1">Uncharacterized protein</fullName>
    </submittedName>
</protein>